<keyword evidence="1" id="KW-0732">Signal</keyword>
<feature type="signal peptide" evidence="1">
    <location>
        <begin position="1"/>
        <end position="21"/>
    </location>
</feature>
<dbReference type="GeneID" id="51372483"/>
<evidence type="ECO:0000256" key="1">
    <source>
        <dbReference type="SAM" id="SignalP"/>
    </source>
</evidence>
<comment type="caution">
    <text evidence="2">The sequence shown here is derived from an EMBL/GenBank/DDBJ whole genome shotgun (WGS) entry which is preliminary data.</text>
</comment>
<gene>
    <name evidence="2" type="ORF">BDE18_0813</name>
</gene>
<evidence type="ECO:0008006" key="4">
    <source>
        <dbReference type="Google" id="ProtNLM"/>
    </source>
</evidence>
<accession>A0ABX9SC25</accession>
<dbReference type="RefSeq" id="WP_244314547.1">
    <property type="nucleotide sequence ID" value="NZ_CP044426.1"/>
</dbReference>
<evidence type="ECO:0000313" key="2">
    <source>
        <dbReference type="EMBL" id="RKS51563.1"/>
    </source>
</evidence>
<dbReference type="EMBL" id="RBLI01000001">
    <property type="protein sequence ID" value="RKS51563.1"/>
    <property type="molecule type" value="Genomic_DNA"/>
</dbReference>
<dbReference type="Proteomes" id="UP000273626">
    <property type="component" value="Unassembled WGS sequence"/>
</dbReference>
<feature type="chain" id="PRO_5046013333" description="Transporter" evidence="1">
    <location>
        <begin position="22"/>
        <end position="245"/>
    </location>
</feature>
<name>A0ABX9SC25_PARPN</name>
<reference evidence="2" key="1">
    <citation type="submission" date="2018-10" db="EMBL/GenBank/DDBJ databases">
        <title>Genomic Encyclopedia of Archaeal and Bacterial Type Strains, Phase II (KMG-II): from individual species to whole genera.</title>
        <authorList>
            <person name="Goeker M."/>
        </authorList>
    </citation>
    <scope>NUCLEOTIDE SEQUENCE [LARGE SCALE GENOMIC DNA]</scope>
    <source>
        <strain evidence="2">DSM 2944</strain>
    </source>
</reference>
<organism evidence="2 3">
    <name type="scientific">Paracoccus pantotrophus</name>
    <name type="common">Thiosphaera pantotropha</name>
    <dbReference type="NCBI Taxonomy" id="82367"/>
    <lineage>
        <taxon>Bacteria</taxon>
        <taxon>Pseudomonadati</taxon>
        <taxon>Pseudomonadota</taxon>
        <taxon>Alphaproteobacteria</taxon>
        <taxon>Rhodobacterales</taxon>
        <taxon>Paracoccaceae</taxon>
        <taxon>Paracoccus</taxon>
    </lineage>
</organism>
<keyword evidence="3" id="KW-1185">Reference proteome</keyword>
<proteinExistence type="predicted"/>
<protein>
    <recommendedName>
        <fullName evidence="4">Transporter</fullName>
    </recommendedName>
</protein>
<evidence type="ECO:0000313" key="3">
    <source>
        <dbReference type="Proteomes" id="UP000273626"/>
    </source>
</evidence>
<sequence length="245" mass="26218">MPPLFRCLILACMVLADPALASPWPRQVKEIFLALSAERDARGNGYAGLYGEYGLRRRTLGFELGRSRAGETSAMIWLQRPLGRGSGADRWALSLGSGVIERNGIYMPVGQVGAGWGRGFDAVPLLDRIPGGGWLAVEARVKVAGKLRDEAEIAQLAASGAGRLAYLTPETSVKAEVTLGWHATERLMLIGQLRLEDRQDSGFSSRLAASAVRELFGPVKLELGAIGPLSGQGEAAVKLGFWVGF</sequence>